<evidence type="ECO:0000259" key="1">
    <source>
        <dbReference type="Pfam" id="PF14529"/>
    </source>
</evidence>
<dbReference type="GeneID" id="81354400"/>
<dbReference type="PANTHER" id="PTHR19446">
    <property type="entry name" value="REVERSE TRANSCRIPTASES"/>
    <property type="match status" value="1"/>
</dbReference>
<dbReference type="EMBL" id="JAPQKI010000003">
    <property type="protein sequence ID" value="KAJ5110282.1"/>
    <property type="molecule type" value="Genomic_DNA"/>
</dbReference>
<protein>
    <recommendedName>
        <fullName evidence="1">Endonuclease/exonuclease/phosphatase domain-containing protein</fullName>
    </recommendedName>
</protein>
<dbReference type="GO" id="GO:0003824">
    <property type="term" value="F:catalytic activity"/>
    <property type="evidence" value="ECO:0007669"/>
    <property type="project" value="InterPro"/>
</dbReference>
<reference evidence="2" key="1">
    <citation type="submission" date="2022-11" db="EMBL/GenBank/DDBJ databases">
        <authorList>
            <person name="Petersen C."/>
        </authorList>
    </citation>
    <scope>NUCLEOTIDE SEQUENCE</scope>
    <source>
        <strain evidence="2">IBT 30761</strain>
    </source>
</reference>
<proteinExistence type="predicted"/>
<dbReference type="InterPro" id="IPR036691">
    <property type="entry name" value="Endo/exonu/phosph_ase_sf"/>
</dbReference>
<evidence type="ECO:0000313" key="3">
    <source>
        <dbReference type="Proteomes" id="UP001149074"/>
    </source>
</evidence>
<comment type="caution">
    <text evidence="2">The sequence shown here is derived from an EMBL/GenBank/DDBJ whole genome shotgun (WGS) entry which is preliminary data.</text>
</comment>
<dbReference type="RefSeq" id="XP_056478393.1">
    <property type="nucleotide sequence ID" value="XM_056615421.1"/>
</dbReference>
<dbReference type="Pfam" id="PF14529">
    <property type="entry name" value="Exo_endo_phos_2"/>
    <property type="match status" value="1"/>
</dbReference>
<dbReference type="Gene3D" id="3.60.10.10">
    <property type="entry name" value="Endonuclease/exonuclease/phosphatase"/>
    <property type="match status" value="1"/>
</dbReference>
<evidence type="ECO:0000313" key="2">
    <source>
        <dbReference type="EMBL" id="KAJ5110282.1"/>
    </source>
</evidence>
<organism evidence="2 3">
    <name type="scientific">Penicillium argentinense</name>
    <dbReference type="NCBI Taxonomy" id="1131581"/>
    <lineage>
        <taxon>Eukaryota</taxon>
        <taxon>Fungi</taxon>
        <taxon>Dikarya</taxon>
        <taxon>Ascomycota</taxon>
        <taxon>Pezizomycotina</taxon>
        <taxon>Eurotiomycetes</taxon>
        <taxon>Eurotiomycetidae</taxon>
        <taxon>Eurotiales</taxon>
        <taxon>Aspergillaceae</taxon>
        <taxon>Penicillium</taxon>
    </lineage>
</organism>
<gene>
    <name evidence="2" type="ORF">N7532_002927</name>
</gene>
<dbReference type="Proteomes" id="UP001149074">
    <property type="component" value="Unassembled WGS sequence"/>
</dbReference>
<keyword evidence="3" id="KW-1185">Reference proteome</keyword>
<dbReference type="OrthoDB" id="5549573at2759"/>
<name>A0A9W9KLX8_9EURO</name>
<sequence length="554" mass="63385">MATFLRDKAVLEADVIAVQEPWRNEQQHTTHQPATAKFQLLYPAMQTRQEQGPRDRDSNSTQAGVCLFVSRKVDPGTWSCQLVSQDYQLLKLRRANRNRDWTDLFVHNVYNRPGSSTLTQLRDKLARLPMAEHIVVGDMNAHHPAWGWPGTKIDDEAEQLLQITDEQELELITEEGKATWTRNDQSSVIDLTFISPSLSGRIIRCGRADDIEHSSDHFPIRTTLDIETPILTQQRRRNWKATDDGKLIRKVEEGIQERDLPMVGHRQIEEQCQKLLGVVQCAIDFSTPWANPSIWSNPDFDEECGAAVKEVRRLRRIHTRTKDPYDWMLYSKARNKKTRLVKRALSRAHRRRVQQVIEDGPQGMWRLAKWARNRNGAYERGLTPSLKTNLPLQDELAETVDQKAEAFRTAFFPQPPPADLTDTALFRYLEPIEFPPITTQEIQEAVRTAKAGKVPGADGIPNSLWHKLIEVPVVLQLLEQLFNACIRTGYNPTHFQQSITVVLRKQGKSDYQLAKSYRPVALLNTLGKFLEAVVARRISYAVETEGISQRPISG</sequence>
<feature type="non-terminal residue" evidence="2">
    <location>
        <position position="1"/>
    </location>
</feature>
<accession>A0A9W9KLX8</accession>
<feature type="domain" description="Endonuclease/exonuclease/phosphatase" evidence="1">
    <location>
        <begin position="105"/>
        <end position="220"/>
    </location>
</feature>
<dbReference type="SUPFAM" id="SSF56219">
    <property type="entry name" value="DNase I-like"/>
    <property type="match status" value="1"/>
</dbReference>
<dbReference type="AlphaFoldDB" id="A0A9W9KLX8"/>
<dbReference type="InterPro" id="IPR005135">
    <property type="entry name" value="Endo/exonuclease/phosphatase"/>
</dbReference>
<reference evidence="2" key="2">
    <citation type="journal article" date="2023" name="IMA Fungus">
        <title>Comparative genomic study of the Penicillium genus elucidates a diverse pangenome and 15 lateral gene transfer events.</title>
        <authorList>
            <person name="Petersen C."/>
            <person name="Sorensen T."/>
            <person name="Nielsen M.R."/>
            <person name="Sondergaard T.E."/>
            <person name="Sorensen J.L."/>
            <person name="Fitzpatrick D.A."/>
            <person name="Frisvad J.C."/>
            <person name="Nielsen K.L."/>
        </authorList>
    </citation>
    <scope>NUCLEOTIDE SEQUENCE</scope>
    <source>
        <strain evidence="2">IBT 30761</strain>
    </source>
</reference>